<dbReference type="NCBIfam" id="TIGR02117">
    <property type="entry name" value="chp_urease_rgn"/>
    <property type="match status" value="1"/>
</dbReference>
<organism evidence="1 2">
    <name type="scientific">Aminobacter aminovorans</name>
    <name type="common">Chelatobacter heintzii</name>
    <dbReference type="NCBI Taxonomy" id="83263"/>
    <lineage>
        <taxon>Bacteria</taxon>
        <taxon>Pseudomonadati</taxon>
        <taxon>Pseudomonadota</taxon>
        <taxon>Alphaproteobacteria</taxon>
        <taxon>Hyphomicrobiales</taxon>
        <taxon>Phyllobacteriaceae</taxon>
        <taxon>Aminobacter</taxon>
    </lineage>
</organism>
<evidence type="ECO:0000313" key="2">
    <source>
        <dbReference type="Proteomes" id="UP000254701"/>
    </source>
</evidence>
<accession>A0A380WNU2</accession>
<gene>
    <name evidence="1" type="ORF">NCTC10684_03911</name>
</gene>
<evidence type="ECO:0000313" key="1">
    <source>
        <dbReference type="EMBL" id="SUU90653.1"/>
    </source>
</evidence>
<dbReference type="EMBL" id="UFSM01000001">
    <property type="protein sequence ID" value="SUU90653.1"/>
    <property type="molecule type" value="Genomic_DNA"/>
</dbReference>
<dbReference type="AlphaFoldDB" id="A0A380WNU2"/>
<dbReference type="OrthoDB" id="211174at2"/>
<dbReference type="RefSeq" id="WP_115732615.1">
    <property type="nucleotide sequence ID" value="NZ_BAAAVY010000034.1"/>
</dbReference>
<reference evidence="1 2" key="1">
    <citation type="submission" date="2018-06" db="EMBL/GenBank/DDBJ databases">
        <authorList>
            <consortium name="Pathogen Informatics"/>
            <person name="Doyle S."/>
        </authorList>
    </citation>
    <scope>NUCLEOTIDE SEQUENCE [LARGE SCALE GENOMIC DNA]</scope>
    <source>
        <strain evidence="1 2">NCTC10684</strain>
    </source>
</reference>
<name>A0A380WNU2_AMIAI</name>
<proteinExistence type="predicted"/>
<protein>
    <submittedName>
        <fullName evidence="1">Protein of uncharacterized function (DUF2459)</fullName>
    </submittedName>
</protein>
<dbReference type="InterPro" id="IPR011727">
    <property type="entry name" value="CHP02117"/>
</dbReference>
<sequence length="238" mass="25528">MREVLRLLGAVVLVAVTAVALGTLVPRPLFGRAADQATPRHILVFTNPIHTDIAVPIDDAVLEKFGFLLDFGIQADLPAARYLVFGWGSKEFYIGTPTWSELKPGPVFAALTLDDSVMHVDLAGEVDLPQPAVQRFELGEAGFAAMLDFIDRSFVRDDDGVAQRIFGVAYGEYDGFFNAHGKFNALAGCNTWTAAALREAGLTTGWWNPLPVTLNLSLGLYNRPTGGSGGVQPGGVQP</sequence>
<dbReference type="Pfam" id="PF09601">
    <property type="entry name" value="DUF2459"/>
    <property type="match status" value="1"/>
</dbReference>
<dbReference type="Proteomes" id="UP000254701">
    <property type="component" value="Unassembled WGS sequence"/>
</dbReference>